<evidence type="ECO:0000256" key="1">
    <source>
        <dbReference type="ARBA" id="ARBA00004123"/>
    </source>
</evidence>
<comment type="caution">
    <text evidence="7">The sequence shown here is derived from an EMBL/GenBank/DDBJ whole genome shotgun (WGS) entry which is preliminary data.</text>
</comment>
<sequence length="652" mass="74716">MGLDLRQIFLKHVQTLKSLQPLLPDTLPLATRESRVNEIFVKQPEPTSLDEWWEVFNRRMDILYGDNTRIGDTEKTRRLQNMERGQYGLSQVVLYLEKTVNIAPKDFPWNVAMIKVLRLVNEFKHYVENHTSHGSHGAPTQSQSEGQSSKKRKRVAQKAQSAAINSDSDSDYVEKRQGRAEESEDELPDQVYESDGEERAEATDARKSLEKKRAEKRAKTTSVNVNKSKRGNKTKKAFNSSNSDPIPIVVDSGEESDGRSAIRNVEAAESKPTTRRGPPNQSMQHFHEPKAIVTPEGNRWQFDCKYCASVRTFPRTVSNKEGFDKEKTLPPGFNNLAVHVKKCKGIQSGKLAEIEAEREAFRLKHKESVAIMDRFLKEGQLNPAIAPSQSSFLRIFSAWIIEEDLPWTTGEAPMLEVLFRHLKIQYTLPTDTTVRQQLAKIYEDIRNKLVHELLHVSSKISFATDTWTTKQMIYSFACSIAYFISENWELSERVIDFKPLESKEHEGVHAARSFVHIQSILSALDESDPCMTDGDENDYFLQSKNTAIHYEAEDDVELQELEANRDKDLIGGEDDPETLDDMTEEFQRFRQEIAEEEMADITSPLQKVRFVCIKITSSPQRRARFWRISAAKYGSRRVREDDPNSPLLARLM</sequence>
<evidence type="ECO:0000256" key="5">
    <source>
        <dbReference type="ARBA" id="ARBA00023242"/>
    </source>
</evidence>
<feature type="region of interest" description="Disordered" evidence="6">
    <location>
        <begin position="130"/>
        <end position="284"/>
    </location>
</feature>
<feature type="compositionally biased region" description="Polar residues" evidence="6">
    <location>
        <begin position="158"/>
        <end position="167"/>
    </location>
</feature>
<evidence type="ECO:0000256" key="3">
    <source>
        <dbReference type="ARBA" id="ARBA00022771"/>
    </source>
</evidence>
<feature type="compositionally biased region" description="Basic and acidic residues" evidence="6">
    <location>
        <begin position="197"/>
        <end position="213"/>
    </location>
</feature>
<dbReference type="OrthoDB" id="2800877at2759"/>
<evidence type="ECO:0000256" key="4">
    <source>
        <dbReference type="ARBA" id="ARBA00022833"/>
    </source>
</evidence>
<accession>A0A409YX24</accession>
<dbReference type="InterPro" id="IPR052035">
    <property type="entry name" value="ZnF_BED_domain_contain"/>
</dbReference>
<dbReference type="GO" id="GO:0005634">
    <property type="term" value="C:nucleus"/>
    <property type="evidence" value="ECO:0007669"/>
    <property type="project" value="UniProtKB-SubCell"/>
</dbReference>
<dbReference type="EMBL" id="NHTK01000430">
    <property type="protein sequence ID" value="PPR07539.1"/>
    <property type="molecule type" value="Genomic_DNA"/>
</dbReference>
<feature type="compositionally biased region" description="Basic and acidic residues" evidence="6">
    <location>
        <begin position="172"/>
        <end position="181"/>
    </location>
</feature>
<protein>
    <submittedName>
        <fullName evidence="7">Uncharacterized protein</fullName>
    </submittedName>
</protein>
<reference evidence="7 8" key="1">
    <citation type="journal article" date="2018" name="Evol. Lett.">
        <title>Horizontal gene cluster transfer increased hallucinogenic mushroom diversity.</title>
        <authorList>
            <person name="Reynolds H.T."/>
            <person name="Vijayakumar V."/>
            <person name="Gluck-Thaler E."/>
            <person name="Korotkin H.B."/>
            <person name="Matheny P.B."/>
            <person name="Slot J.C."/>
        </authorList>
    </citation>
    <scope>NUCLEOTIDE SEQUENCE [LARGE SCALE GENOMIC DNA]</scope>
    <source>
        <strain evidence="7 8">2629</strain>
    </source>
</reference>
<feature type="compositionally biased region" description="Basic residues" evidence="6">
    <location>
        <begin position="227"/>
        <end position="236"/>
    </location>
</feature>
<feature type="compositionally biased region" description="Polar residues" evidence="6">
    <location>
        <begin position="132"/>
        <end position="147"/>
    </location>
</feature>
<feature type="compositionally biased region" description="Acidic residues" evidence="6">
    <location>
        <begin position="182"/>
        <end position="196"/>
    </location>
</feature>
<dbReference type="PANTHER" id="PTHR46481">
    <property type="entry name" value="ZINC FINGER BED DOMAIN-CONTAINING PROTEIN 4"/>
    <property type="match status" value="1"/>
</dbReference>
<keyword evidence="2" id="KW-0479">Metal-binding</keyword>
<evidence type="ECO:0000313" key="8">
    <source>
        <dbReference type="Proteomes" id="UP000284842"/>
    </source>
</evidence>
<keyword evidence="5" id="KW-0539">Nucleus</keyword>
<evidence type="ECO:0000256" key="2">
    <source>
        <dbReference type="ARBA" id="ARBA00022723"/>
    </source>
</evidence>
<gene>
    <name evidence="7" type="ORF">CVT24_007136</name>
</gene>
<dbReference type="Proteomes" id="UP000284842">
    <property type="component" value="Unassembled WGS sequence"/>
</dbReference>
<feature type="non-terminal residue" evidence="7">
    <location>
        <position position="652"/>
    </location>
</feature>
<comment type="subcellular location">
    <subcellularLocation>
        <location evidence="1">Nucleus</location>
    </subcellularLocation>
</comment>
<organism evidence="7 8">
    <name type="scientific">Panaeolus cyanescens</name>
    <dbReference type="NCBI Taxonomy" id="181874"/>
    <lineage>
        <taxon>Eukaryota</taxon>
        <taxon>Fungi</taxon>
        <taxon>Dikarya</taxon>
        <taxon>Basidiomycota</taxon>
        <taxon>Agaricomycotina</taxon>
        <taxon>Agaricomycetes</taxon>
        <taxon>Agaricomycetidae</taxon>
        <taxon>Agaricales</taxon>
        <taxon>Agaricineae</taxon>
        <taxon>Galeropsidaceae</taxon>
        <taxon>Panaeolus</taxon>
    </lineage>
</organism>
<evidence type="ECO:0000313" key="7">
    <source>
        <dbReference type="EMBL" id="PPR07539.1"/>
    </source>
</evidence>
<evidence type="ECO:0000256" key="6">
    <source>
        <dbReference type="SAM" id="MobiDB-lite"/>
    </source>
</evidence>
<dbReference type="GO" id="GO:0008270">
    <property type="term" value="F:zinc ion binding"/>
    <property type="evidence" value="ECO:0007669"/>
    <property type="project" value="UniProtKB-KW"/>
</dbReference>
<dbReference type="InParanoid" id="A0A409YX24"/>
<name>A0A409YX24_9AGAR</name>
<keyword evidence="8" id="KW-1185">Reference proteome</keyword>
<keyword evidence="4" id="KW-0862">Zinc</keyword>
<proteinExistence type="predicted"/>
<keyword evidence="3" id="KW-0863">Zinc-finger</keyword>
<dbReference type="PANTHER" id="PTHR46481:SF10">
    <property type="entry name" value="ZINC FINGER BED DOMAIN-CONTAINING PROTEIN 39"/>
    <property type="match status" value="1"/>
</dbReference>
<dbReference type="AlphaFoldDB" id="A0A409YX24"/>